<dbReference type="Gene3D" id="3.60.130.10">
    <property type="entry name" value="Clavaminate synthase-like"/>
    <property type="match status" value="1"/>
</dbReference>
<dbReference type="Pfam" id="PF02668">
    <property type="entry name" value="TauD"/>
    <property type="match status" value="1"/>
</dbReference>
<dbReference type="PROSITE" id="PS00798">
    <property type="entry name" value="ALDOKETO_REDUCTASE_1"/>
    <property type="match status" value="1"/>
</dbReference>
<keyword evidence="7" id="KW-1185">Reference proteome</keyword>
<evidence type="ECO:0000313" key="6">
    <source>
        <dbReference type="EMBL" id="KAL1521130.1"/>
    </source>
</evidence>
<gene>
    <name evidence="6" type="ORF">AB1Y20_022684</name>
</gene>
<dbReference type="PANTHER" id="PTHR11732">
    <property type="entry name" value="ALDO/KETO REDUCTASE"/>
    <property type="match status" value="1"/>
</dbReference>
<dbReference type="AlphaFoldDB" id="A0AB34JGK0"/>
<dbReference type="Proteomes" id="UP001515480">
    <property type="component" value="Unassembled WGS sequence"/>
</dbReference>
<keyword evidence="2" id="KW-0560">Oxidoreductase</keyword>
<dbReference type="GO" id="GO:0016491">
    <property type="term" value="F:oxidoreductase activity"/>
    <property type="evidence" value="ECO:0007669"/>
    <property type="project" value="UniProtKB-KW"/>
</dbReference>
<dbReference type="Gene3D" id="3.20.20.100">
    <property type="entry name" value="NADP-dependent oxidoreductase domain"/>
    <property type="match status" value="1"/>
</dbReference>
<evidence type="ECO:0000256" key="3">
    <source>
        <dbReference type="SAM" id="MobiDB-lite"/>
    </source>
</evidence>
<dbReference type="PROSITE" id="PS00063">
    <property type="entry name" value="ALDOKETO_REDUCTASE_3"/>
    <property type="match status" value="1"/>
</dbReference>
<protein>
    <recommendedName>
        <fullName evidence="8">Aldehyde reductase</fullName>
    </recommendedName>
</protein>
<dbReference type="InterPro" id="IPR036812">
    <property type="entry name" value="NAD(P)_OxRdtase_dom_sf"/>
</dbReference>
<dbReference type="InterPro" id="IPR023210">
    <property type="entry name" value="NADP_OxRdtase_dom"/>
</dbReference>
<sequence>MPASLLALLAASYVTPEGSPRGLPATSHPAGGTSDHGLDESLRVRAISIDHQRRFSGEPFPFVLTPDDASAAPLTLREFTRENRDLILRLAADYGAVLFRGFADVTTPLDFSEFVLSLNLQPFDMGCSAAPRTNVAPGVFTANEAPPSEKIPFHHEMAQCERKPKYVIFFCETAAPRGGATPILPSHAVASYLRQKHPAFAAKLASLGIRYVRILPAEEDVTSAIGKSWRASFNARTHAEAERAMRAAGTTWQWLENDALRTETKAMPALVMDSTGRETFFNSMIAAFQGWSDSRNDPKKAVVFGDGTPFGDEELAALEDLGDFMKRSSVAFQWKAGDVLLLHNDLAMHSRETFVPPRRVLASLWGPPAAPVAASARKGGRWRVRGGFNVRTLMSKARALRLRGGSAAKAFELSGGGKSMPSVGLGMWQVPKDACAATVISAIEQGYRHFDCACDYGNEAEVGQGIREAIRRGLVTRAELWITSKLWNTYHAKEHVEPACRRSLSDFGLDYFDLYLVHFPISLRFVPFETRYPPEWVYDPSEPGGGKMELDLVPMHETWPAMEELVEKGLVKNIGVCNFNTAILRDLLSYARIKPAVLQVELHPYNQQPKLVRFCAEHGIVVTGYSPLGAGSYVSLGMAKGADSPLNNPVVKQIAAKHRKSAAQVILRWGLQRGYSLVPKSSKVERLQENIQLGFELDDEDMDLIAGLDRCQRFNDPGVFSVGMGCFCPIYD</sequence>
<dbReference type="FunFam" id="3.20.20.100:FF:000007">
    <property type="entry name" value="NAD(P)H-dependent D-xylose reductase xyl1"/>
    <property type="match status" value="1"/>
</dbReference>
<dbReference type="InterPro" id="IPR018170">
    <property type="entry name" value="Aldo/ket_reductase_CS"/>
</dbReference>
<accession>A0AB34JGK0</accession>
<organism evidence="6 7">
    <name type="scientific">Prymnesium parvum</name>
    <name type="common">Toxic golden alga</name>
    <dbReference type="NCBI Taxonomy" id="97485"/>
    <lineage>
        <taxon>Eukaryota</taxon>
        <taxon>Haptista</taxon>
        <taxon>Haptophyta</taxon>
        <taxon>Prymnesiophyceae</taxon>
        <taxon>Prymnesiales</taxon>
        <taxon>Prymnesiaceae</taxon>
        <taxon>Prymnesium</taxon>
    </lineage>
</organism>
<comment type="caution">
    <text evidence="6">The sequence shown here is derived from an EMBL/GenBank/DDBJ whole genome shotgun (WGS) entry which is preliminary data.</text>
</comment>
<name>A0AB34JGK0_PRYPA</name>
<evidence type="ECO:0000256" key="2">
    <source>
        <dbReference type="ARBA" id="ARBA00023002"/>
    </source>
</evidence>
<reference evidence="6 7" key="1">
    <citation type="journal article" date="2024" name="Science">
        <title>Giant polyketide synthase enzymes in the biosynthesis of giant marine polyether toxins.</title>
        <authorList>
            <person name="Fallon T.R."/>
            <person name="Shende V.V."/>
            <person name="Wierzbicki I.H."/>
            <person name="Pendleton A.L."/>
            <person name="Watervoot N.F."/>
            <person name="Auber R.P."/>
            <person name="Gonzalez D.J."/>
            <person name="Wisecaver J.H."/>
            <person name="Moore B.S."/>
        </authorList>
    </citation>
    <scope>NUCLEOTIDE SEQUENCE [LARGE SCALE GENOMIC DNA]</scope>
    <source>
        <strain evidence="6 7">12B1</strain>
    </source>
</reference>
<feature type="region of interest" description="Disordered" evidence="3">
    <location>
        <begin position="17"/>
        <end position="37"/>
    </location>
</feature>
<dbReference type="Pfam" id="PF00248">
    <property type="entry name" value="Aldo_ket_red"/>
    <property type="match status" value="1"/>
</dbReference>
<feature type="domain" description="NADP-dependent oxidoreductase" evidence="4">
    <location>
        <begin position="424"/>
        <end position="708"/>
    </location>
</feature>
<dbReference type="PROSITE" id="PS00062">
    <property type="entry name" value="ALDOKETO_REDUCTASE_2"/>
    <property type="match status" value="1"/>
</dbReference>
<dbReference type="InterPro" id="IPR003819">
    <property type="entry name" value="TauD/TfdA-like"/>
</dbReference>
<dbReference type="EMBL" id="JBGBPQ010000008">
    <property type="protein sequence ID" value="KAL1521130.1"/>
    <property type="molecule type" value="Genomic_DNA"/>
</dbReference>
<dbReference type="PRINTS" id="PR00069">
    <property type="entry name" value="ALDKETRDTASE"/>
</dbReference>
<feature type="domain" description="TauD/TfdA-like" evidence="5">
    <location>
        <begin position="73"/>
        <end position="365"/>
    </location>
</feature>
<evidence type="ECO:0000259" key="5">
    <source>
        <dbReference type="Pfam" id="PF02668"/>
    </source>
</evidence>
<evidence type="ECO:0000259" key="4">
    <source>
        <dbReference type="Pfam" id="PF00248"/>
    </source>
</evidence>
<evidence type="ECO:0000313" key="7">
    <source>
        <dbReference type="Proteomes" id="UP001515480"/>
    </source>
</evidence>
<evidence type="ECO:0000256" key="1">
    <source>
        <dbReference type="ARBA" id="ARBA00007905"/>
    </source>
</evidence>
<comment type="similarity">
    <text evidence="1">Belongs to the aldo/keto reductase family.</text>
</comment>
<dbReference type="InterPro" id="IPR042098">
    <property type="entry name" value="TauD-like_sf"/>
</dbReference>
<dbReference type="InterPro" id="IPR020471">
    <property type="entry name" value="AKR"/>
</dbReference>
<proteinExistence type="inferred from homology"/>
<evidence type="ECO:0008006" key="8">
    <source>
        <dbReference type="Google" id="ProtNLM"/>
    </source>
</evidence>
<dbReference type="SUPFAM" id="SSF51197">
    <property type="entry name" value="Clavaminate synthase-like"/>
    <property type="match status" value="1"/>
</dbReference>
<dbReference type="SUPFAM" id="SSF51430">
    <property type="entry name" value="NAD(P)-linked oxidoreductase"/>
    <property type="match status" value="1"/>
</dbReference>